<dbReference type="Proteomes" id="UP001056120">
    <property type="component" value="Linkage Group LG05"/>
</dbReference>
<proteinExistence type="predicted"/>
<keyword evidence="2" id="KW-1185">Reference proteome</keyword>
<sequence>MLTTHLRFDPPISDRRLRPRIRLQGCTLKMRSSYQTMEEWGTKPIRRIPTLVDLCVQKAIDNVRYLGDVGETDRHLLERFLPHCNVEQLMHIEYSTKDRDLSPVTDKLWKNFYMQQFGSKSTSVVVERMKEKKVSFKWRQLYEAKLKDVEEAQQKSFERIKQLYKKEDAKKQSRQVQLCTKVPPSSSNKRSFYGGPGSSYGNTKSGLMKKAKQEFLKSREVQNLSALKKVTMHNNRSVPSIKKPTHLPGKSTASTSKFSTPTARRF</sequence>
<comment type="caution">
    <text evidence="1">The sequence shown here is derived from an EMBL/GenBank/DDBJ whole genome shotgun (WGS) entry which is preliminary data.</text>
</comment>
<gene>
    <name evidence="1" type="ORF">L1987_16074</name>
</gene>
<name>A0ACB9JA00_9ASTR</name>
<accession>A0ACB9JA00</accession>
<dbReference type="EMBL" id="CM042022">
    <property type="protein sequence ID" value="KAI3816380.1"/>
    <property type="molecule type" value="Genomic_DNA"/>
</dbReference>
<reference evidence="1 2" key="2">
    <citation type="journal article" date="2022" name="Mol. Ecol. Resour.">
        <title>The genomes of chicory, endive, great burdock and yacon provide insights into Asteraceae paleo-polyploidization history and plant inulin production.</title>
        <authorList>
            <person name="Fan W."/>
            <person name="Wang S."/>
            <person name="Wang H."/>
            <person name="Wang A."/>
            <person name="Jiang F."/>
            <person name="Liu H."/>
            <person name="Zhao H."/>
            <person name="Xu D."/>
            <person name="Zhang Y."/>
        </authorList>
    </citation>
    <scope>NUCLEOTIDE SEQUENCE [LARGE SCALE GENOMIC DNA]</scope>
    <source>
        <strain evidence="2">cv. Yunnan</strain>
        <tissue evidence="1">Leaves</tissue>
    </source>
</reference>
<organism evidence="1 2">
    <name type="scientific">Smallanthus sonchifolius</name>
    <dbReference type="NCBI Taxonomy" id="185202"/>
    <lineage>
        <taxon>Eukaryota</taxon>
        <taxon>Viridiplantae</taxon>
        <taxon>Streptophyta</taxon>
        <taxon>Embryophyta</taxon>
        <taxon>Tracheophyta</taxon>
        <taxon>Spermatophyta</taxon>
        <taxon>Magnoliopsida</taxon>
        <taxon>eudicotyledons</taxon>
        <taxon>Gunneridae</taxon>
        <taxon>Pentapetalae</taxon>
        <taxon>asterids</taxon>
        <taxon>campanulids</taxon>
        <taxon>Asterales</taxon>
        <taxon>Asteraceae</taxon>
        <taxon>Asteroideae</taxon>
        <taxon>Heliantheae alliance</taxon>
        <taxon>Millerieae</taxon>
        <taxon>Smallanthus</taxon>
    </lineage>
</organism>
<evidence type="ECO:0000313" key="1">
    <source>
        <dbReference type="EMBL" id="KAI3816380.1"/>
    </source>
</evidence>
<protein>
    <submittedName>
        <fullName evidence="1">Uncharacterized protein</fullName>
    </submittedName>
</protein>
<evidence type="ECO:0000313" key="2">
    <source>
        <dbReference type="Proteomes" id="UP001056120"/>
    </source>
</evidence>
<reference evidence="2" key="1">
    <citation type="journal article" date="2022" name="Mol. Ecol. Resour.">
        <title>The genomes of chicory, endive, great burdock and yacon provide insights into Asteraceae palaeo-polyploidization history and plant inulin production.</title>
        <authorList>
            <person name="Fan W."/>
            <person name="Wang S."/>
            <person name="Wang H."/>
            <person name="Wang A."/>
            <person name="Jiang F."/>
            <person name="Liu H."/>
            <person name="Zhao H."/>
            <person name="Xu D."/>
            <person name="Zhang Y."/>
        </authorList>
    </citation>
    <scope>NUCLEOTIDE SEQUENCE [LARGE SCALE GENOMIC DNA]</scope>
    <source>
        <strain evidence="2">cv. Yunnan</strain>
    </source>
</reference>